<dbReference type="AlphaFoldDB" id="A0A5S6PY67"/>
<dbReference type="WBParaSite" id="Bm994.3">
    <property type="protein sequence ID" value="Bm994.3"/>
    <property type="gene ID" value="WBGene00221255"/>
</dbReference>
<dbReference type="Proteomes" id="UP000006672">
    <property type="component" value="Unassembled WGS sequence"/>
</dbReference>
<accession>A0A5S6PY67</accession>
<reference evidence="6" key="3">
    <citation type="submission" date="2019-12" db="UniProtKB">
        <authorList>
            <consortium name="WormBaseParasite"/>
        </authorList>
    </citation>
    <scope>IDENTIFICATION</scope>
</reference>
<evidence type="ECO:0000313" key="3">
    <source>
        <dbReference type="EMBL" id="VIO99738.1"/>
    </source>
</evidence>
<evidence type="ECO:0000313" key="4">
    <source>
        <dbReference type="Proteomes" id="UP000006672"/>
    </source>
</evidence>
<feature type="compositionally biased region" description="Polar residues" evidence="1">
    <location>
        <begin position="18"/>
        <end position="34"/>
    </location>
</feature>
<gene>
    <name evidence="3 6" type="primary">Bm994</name>
    <name evidence="5 7" type="synonym">Bm1_03535</name>
    <name evidence="3" type="ORF">BM_BM994</name>
</gene>
<dbReference type="EMBL" id="CAAKNF010000001">
    <property type="protein sequence ID" value="VIO99738.1"/>
    <property type="molecule type" value="Genomic_DNA"/>
</dbReference>
<dbReference type="WBParaSite" id="Bm994.2">
    <property type="protein sequence ID" value="Bm994.2"/>
    <property type="gene ID" value="WBGene00221255"/>
</dbReference>
<dbReference type="InterPro" id="IPR003124">
    <property type="entry name" value="WH2_dom"/>
</dbReference>
<organism evidence="4 6">
    <name type="scientific">Brugia malayi</name>
    <name type="common">Filarial nematode worm</name>
    <dbReference type="NCBI Taxonomy" id="6279"/>
    <lineage>
        <taxon>Eukaryota</taxon>
        <taxon>Metazoa</taxon>
        <taxon>Ecdysozoa</taxon>
        <taxon>Nematoda</taxon>
        <taxon>Chromadorea</taxon>
        <taxon>Rhabditida</taxon>
        <taxon>Spirurina</taxon>
        <taxon>Spiruromorpha</taxon>
        <taxon>Filarioidea</taxon>
        <taxon>Onchocercidae</taxon>
        <taxon>Brugia</taxon>
    </lineage>
</organism>
<evidence type="ECO:0000259" key="2">
    <source>
        <dbReference type="PROSITE" id="PS51082"/>
    </source>
</evidence>
<feature type="region of interest" description="Disordered" evidence="1">
    <location>
        <begin position="1"/>
        <end position="34"/>
    </location>
</feature>
<dbReference type="PROSITE" id="PS51082">
    <property type="entry name" value="WH2"/>
    <property type="match status" value="1"/>
</dbReference>
<proteinExistence type="predicted"/>
<dbReference type="RefSeq" id="XP_001892200.1">
    <property type="nucleotide sequence ID" value="XM_001892165.2"/>
</dbReference>
<dbReference type="KEGG" id="bmy:BM_BM994"/>
<feature type="compositionally biased region" description="Polar residues" evidence="1">
    <location>
        <begin position="1"/>
        <end position="11"/>
    </location>
</feature>
<evidence type="ECO:0000256" key="1">
    <source>
        <dbReference type="SAM" id="MobiDB-lite"/>
    </source>
</evidence>
<feature type="domain" description="WH2" evidence="2">
    <location>
        <begin position="42"/>
        <end position="59"/>
    </location>
</feature>
<protein>
    <submittedName>
        <fullName evidence="5 7">Bm994</fullName>
    </submittedName>
    <submittedName>
        <fullName evidence="3 6">WH2 motif family protein</fullName>
    </submittedName>
</protein>
<evidence type="ECO:0000313" key="6">
    <source>
        <dbReference type="WBParaSite" id="Bm994.2"/>
    </source>
</evidence>
<name>A0A5S6PY67_BRUMA</name>
<dbReference type="GO" id="GO:0003779">
    <property type="term" value="F:actin binding"/>
    <property type="evidence" value="ECO:0007669"/>
    <property type="project" value="InterPro"/>
</dbReference>
<evidence type="ECO:0000313" key="7">
    <source>
        <dbReference type="WBParaSite" id="Bm994.3"/>
    </source>
</evidence>
<keyword evidence="4" id="KW-1185">Reference proteome</keyword>
<reference evidence="3" key="2">
    <citation type="submission" date="2019-04" db="EMBL/GenBank/DDBJ databases">
        <authorList>
            <person name="Howe K."/>
            <person name="Paulini M."/>
            <person name="Williams G."/>
        </authorList>
    </citation>
    <scope>NUCLEOTIDE SEQUENCE [LARGE SCALE GENOMIC DNA]</scope>
    <source>
        <strain evidence="3">FR3</strain>
    </source>
</reference>
<dbReference type="OrthoDB" id="5843315at2759"/>
<dbReference type="GeneID" id="6095652"/>
<accession>A0A4E9FZ75</accession>
<dbReference type="WBParaSite" id="Bm994.1">
    <property type="protein sequence ID" value="Bm994.1"/>
    <property type="gene ID" value="WBGene00221255"/>
</dbReference>
<reference evidence="4" key="1">
    <citation type="journal article" date="2007" name="Science">
        <title>Draft genome of the filarial nematode parasite Brugia malayi.</title>
        <authorList>
            <person name="Ghedin E."/>
            <person name="Wang S."/>
            <person name="Spiro D."/>
            <person name="Caler E."/>
            <person name="Zhao Q."/>
            <person name="Crabtree J."/>
            <person name="Allen J.E."/>
            <person name="Delcher A.L."/>
            <person name="Guiliano D.B."/>
            <person name="Miranda-Saavedra D."/>
            <person name="Angiuoli S.V."/>
            <person name="Creasy T."/>
            <person name="Amedeo P."/>
            <person name="Haas B."/>
            <person name="El-Sayed N.M."/>
            <person name="Wortman J.R."/>
            <person name="Feldblyum T."/>
            <person name="Tallon L."/>
            <person name="Schatz M."/>
            <person name="Shumway M."/>
            <person name="Koo H."/>
            <person name="Salzberg S.L."/>
            <person name="Schobel S."/>
            <person name="Pertea M."/>
            <person name="Pop M."/>
            <person name="White O."/>
            <person name="Barton G.J."/>
            <person name="Carlow C.K."/>
            <person name="Crawford M.J."/>
            <person name="Daub J."/>
            <person name="Dimmic M.W."/>
            <person name="Estes C.F."/>
            <person name="Foster J.M."/>
            <person name="Ganatra M."/>
            <person name="Gregory W.F."/>
            <person name="Johnson N.M."/>
            <person name="Jin J."/>
            <person name="Komuniecki R."/>
            <person name="Korf I."/>
            <person name="Kumar S."/>
            <person name="Laney S."/>
            <person name="Li B.W."/>
            <person name="Li W."/>
            <person name="Lindblom T.H."/>
            <person name="Lustigman S."/>
            <person name="Ma D."/>
            <person name="Maina C.V."/>
            <person name="Martin D.M."/>
            <person name="McCarter J.P."/>
            <person name="McReynolds L."/>
            <person name="Mitreva M."/>
            <person name="Nutman T.B."/>
            <person name="Parkinson J."/>
            <person name="Peregrin-Alvarez J.M."/>
            <person name="Poole C."/>
            <person name="Ren Q."/>
            <person name="Saunders L."/>
            <person name="Sluder A.E."/>
            <person name="Smith K."/>
            <person name="Stanke M."/>
            <person name="Unnasch T.R."/>
            <person name="Ware J."/>
            <person name="Wei A.D."/>
            <person name="Weil G."/>
            <person name="Williams D.J."/>
            <person name="Zhang Y."/>
            <person name="Williams S.A."/>
            <person name="Fraser-Liggett C."/>
            <person name="Slatko B."/>
            <person name="Blaxter M.L."/>
            <person name="Scott A.L."/>
        </authorList>
    </citation>
    <scope>NUCLEOTIDE SEQUENCE</scope>
    <source>
        <strain evidence="4">FR3</strain>
    </source>
</reference>
<sequence>MQKQVKGQQHVNELLPSVIQQEDPTNDSLSPLSSARCTDQYQSDKLLAEIRNGVQLRHVIPNDHKQCAKMLYDKACEKKEENNINEKETKLETEKAINIGNILLNAMQKRRLLMHFG</sequence>
<dbReference type="CTD" id="6095652"/>
<evidence type="ECO:0000313" key="5">
    <source>
        <dbReference type="WBParaSite" id="Bm994.1"/>
    </source>
</evidence>